<dbReference type="InterPro" id="IPR053826">
    <property type="entry name" value="WDR75"/>
</dbReference>
<dbReference type="PANTHER" id="PTHR44215">
    <property type="entry name" value="WD REPEAT-CONTAINING PROTEIN 75"/>
    <property type="match status" value="1"/>
</dbReference>
<dbReference type="AlphaFoldDB" id="A0A4C1T6V4"/>
<keyword evidence="7" id="KW-0539">Nucleus</keyword>
<reference evidence="9 10" key="1">
    <citation type="journal article" date="2019" name="Commun. Biol.">
        <title>The bagworm genome reveals a unique fibroin gene that provides high tensile strength.</title>
        <authorList>
            <person name="Kono N."/>
            <person name="Nakamura H."/>
            <person name="Ohtoshi R."/>
            <person name="Tomita M."/>
            <person name="Numata K."/>
            <person name="Arakawa K."/>
        </authorList>
    </citation>
    <scope>NUCLEOTIDE SEQUENCE [LARGE SCALE GENOMIC DNA]</scope>
</reference>
<keyword evidence="3" id="KW-0698">rRNA processing</keyword>
<evidence type="ECO:0000256" key="6">
    <source>
        <dbReference type="ARBA" id="ARBA00023163"/>
    </source>
</evidence>
<gene>
    <name evidence="9" type="primary">WDR75</name>
    <name evidence="9" type="ORF">EVAR_67197_1</name>
</gene>
<keyword evidence="4" id="KW-0853">WD repeat</keyword>
<sequence length="167" mass="19836">MYSCNIDKFCWDSLAACGPPPMFSQSANAVDINRRRRKFYSSGEESVLVKWHIENPELKQFIPRTPAEIRHVNIVNQNILSKERAKILYNINVTKAAFNIDWMVTGEVFNDEEHLPELRLKFWRYQEETQNYALNTNIELPHEGGFKTIEFSNDYQVEIFYVLLWRR</sequence>
<name>A0A4C1T6V4_EUMVA</name>
<organism evidence="9 10">
    <name type="scientific">Eumeta variegata</name>
    <name type="common">Bagworm moth</name>
    <name type="synonym">Eumeta japonica</name>
    <dbReference type="NCBI Taxonomy" id="151549"/>
    <lineage>
        <taxon>Eukaryota</taxon>
        <taxon>Metazoa</taxon>
        <taxon>Ecdysozoa</taxon>
        <taxon>Arthropoda</taxon>
        <taxon>Hexapoda</taxon>
        <taxon>Insecta</taxon>
        <taxon>Pterygota</taxon>
        <taxon>Neoptera</taxon>
        <taxon>Endopterygota</taxon>
        <taxon>Lepidoptera</taxon>
        <taxon>Glossata</taxon>
        <taxon>Ditrysia</taxon>
        <taxon>Tineoidea</taxon>
        <taxon>Psychidae</taxon>
        <taxon>Oiketicinae</taxon>
        <taxon>Eumeta</taxon>
    </lineage>
</organism>
<keyword evidence="6" id="KW-0804">Transcription</keyword>
<evidence type="ECO:0000256" key="3">
    <source>
        <dbReference type="ARBA" id="ARBA00022552"/>
    </source>
</evidence>
<evidence type="ECO:0000256" key="5">
    <source>
        <dbReference type="ARBA" id="ARBA00022737"/>
    </source>
</evidence>
<dbReference type="InterPro" id="IPR057644">
    <property type="entry name" value="Beta-prop_WDR75_2nd"/>
</dbReference>
<protein>
    <submittedName>
        <fullName evidence="9">WD repeat-containing protein 75</fullName>
    </submittedName>
</protein>
<dbReference type="GO" id="GO:0006364">
    <property type="term" value="P:rRNA processing"/>
    <property type="evidence" value="ECO:0007669"/>
    <property type="project" value="UniProtKB-KW"/>
</dbReference>
<evidence type="ECO:0000313" key="9">
    <source>
        <dbReference type="EMBL" id="GBP10249.1"/>
    </source>
</evidence>
<dbReference type="Pfam" id="PF23769">
    <property type="entry name" value="Beta-prop_WDR75_2nd"/>
    <property type="match status" value="1"/>
</dbReference>
<keyword evidence="5" id="KW-0677">Repeat</keyword>
<keyword evidence="2" id="KW-0690">Ribosome biogenesis</keyword>
<dbReference type="Proteomes" id="UP000299102">
    <property type="component" value="Unassembled WGS sequence"/>
</dbReference>
<accession>A0A4C1T6V4</accession>
<feature type="domain" description="WD repeat-containing protein 75 second beta-propeller" evidence="8">
    <location>
        <begin position="69"/>
        <end position="156"/>
    </location>
</feature>
<dbReference type="PANTHER" id="PTHR44215:SF1">
    <property type="entry name" value="WD REPEAT-CONTAINING PROTEIN 75"/>
    <property type="match status" value="1"/>
</dbReference>
<evidence type="ECO:0000259" key="8">
    <source>
        <dbReference type="Pfam" id="PF23769"/>
    </source>
</evidence>
<evidence type="ECO:0000256" key="2">
    <source>
        <dbReference type="ARBA" id="ARBA00022517"/>
    </source>
</evidence>
<evidence type="ECO:0000256" key="7">
    <source>
        <dbReference type="ARBA" id="ARBA00023242"/>
    </source>
</evidence>
<dbReference type="OrthoDB" id="4096at2759"/>
<comment type="subcellular location">
    <subcellularLocation>
        <location evidence="1">Nucleus</location>
        <location evidence="1">Nucleolus</location>
    </subcellularLocation>
</comment>
<evidence type="ECO:0000313" key="10">
    <source>
        <dbReference type="Proteomes" id="UP000299102"/>
    </source>
</evidence>
<comment type="caution">
    <text evidence="9">The sequence shown here is derived from an EMBL/GenBank/DDBJ whole genome shotgun (WGS) entry which is preliminary data.</text>
</comment>
<keyword evidence="10" id="KW-1185">Reference proteome</keyword>
<dbReference type="STRING" id="151549.A0A4C1T6V4"/>
<evidence type="ECO:0000256" key="1">
    <source>
        <dbReference type="ARBA" id="ARBA00004604"/>
    </source>
</evidence>
<dbReference type="GO" id="GO:0003723">
    <property type="term" value="F:RNA binding"/>
    <property type="evidence" value="ECO:0007669"/>
    <property type="project" value="InterPro"/>
</dbReference>
<dbReference type="GO" id="GO:0032040">
    <property type="term" value="C:small-subunit processome"/>
    <property type="evidence" value="ECO:0007669"/>
    <property type="project" value="InterPro"/>
</dbReference>
<proteinExistence type="predicted"/>
<evidence type="ECO:0000256" key="4">
    <source>
        <dbReference type="ARBA" id="ARBA00022574"/>
    </source>
</evidence>
<dbReference type="EMBL" id="BGZK01004667">
    <property type="protein sequence ID" value="GBP10249.1"/>
    <property type="molecule type" value="Genomic_DNA"/>
</dbReference>
<dbReference type="GO" id="GO:0045943">
    <property type="term" value="P:positive regulation of transcription by RNA polymerase I"/>
    <property type="evidence" value="ECO:0007669"/>
    <property type="project" value="InterPro"/>
</dbReference>
<dbReference type="GO" id="GO:2000234">
    <property type="term" value="P:positive regulation of rRNA processing"/>
    <property type="evidence" value="ECO:0007669"/>
    <property type="project" value="TreeGrafter"/>
</dbReference>